<dbReference type="EMBL" id="FWPT01000004">
    <property type="protein sequence ID" value="SMA45850.1"/>
    <property type="molecule type" value="Genomic_DNA"/>
</dbReference>
<gene>
    <name evidence="1" type="ORF">EHSB41UT_02009</name>
</gene>
<evidence type="ECO:0008006" key="3">
    <source>
        <dbReference type="Google" id="ProtNLM"/>
    </source>
</evidence>
<evidence type="ECO:0000313" key="2">
    <source>
        <dbReference type="Proteomes" id="UP000196573"/>
    </source>
</evidence>
<sequence length="115" mass="13311">MLYGFRDESGNLVAIGEAQVSPEWQPIDEVSDETRAFLARQQASQIEANALQDSDLQFIRVLDDVIELLIEKQMIQFTELPQPAQDKLLKRRWYRQQLRGDDDTTHLIDPQEGLL</sequence>
<proteinExistence type="predicted"/>
<organism evidence="1 2">
    <name type="scientific">Parendozoicomonas haliclonae</name>
    <dbReference type="NCBI Taxonomy" id="1960125"/>
    <lineage>
        <taxon>Bacteria</taxon>
        <taxon>Pseudomonadati</taxon>
        <taxon>Pseudomonadota</taxon>
        <taxon>Gammaproteobacteria</taxon>
        <taxon>Oceanospirillales</taxon>
        <taxon>Endozoicomonadaceae</taxon>
        <taxon>Parendozoicomonas</taxon>
    </lineage>
</organism>
<dbReference type="OrthoDB" id="8527830at2"/>
<evidence type="ECO:0000313" key="1">
    <source>
        <dbReference type="EMBL" id="SMA45850.1"/>
    </source>
</evidence>
<keyword evidence="2" id="KW-1185">Reference proteome</keyword>
<protein>
    <recommendedName>
        <fullName evidence="3">Tryptophan synthase subunit beta like protein</fullName>
    </recommendedName>
</protein>
<accession>A0A1X7AIV5</accession>
<dbReference type="RefSeq" id="WP_087109405.1">
    <property type="nucleotide sequence ID" value="NZ_CBCSCN010000002.1"/>
</dbReference>
<name>A0A1X7AIV5_9GAMM</name>
<dbReference type="Proteomes" id="UP000196573">
    <property type="component" value="Unassembled WGS sequence"/>
</dbReference>
<reference evidence="1 2" key="1">
    <citation type="submission" date="2017-03" db="EMBL/GenBank/DDBJ databases">
        <authorList>
            <person name="Afonso C.L."/>
            <person name="Miller P.J."/>
            <person name="Scott M.A."/>
            <person name="Spackman E."/>
            <person name="Goraichik I."/>
            <person name="Dimitrov K.M."/>
            <person name="Suarez D.L."/>
            <person name="Swayne D.E."/>
        </authorList>
    </citation>
    <scope>NUCLEOTIDE SEQUENCE [LARGE SCALE GENOMIC DNA]</scope>
    <source>
        <strain evidence="1">SB41UT1</strain>
    </source>
</reference>
<dbReference type="AlphaFoldDB" id="A0A1X7AIV5"/>